<accession>A0A7W3ZEM1</accession>
<dbReference type="PANTHER" id="PTHR34069">
    <property type="entry name" value="3-OXOACYL-[ACYL-CARRIER-PROTEIN] SYNTHASE 3"/>
    <property type="match status" value="1"/>
</dbReference>
<protein>
    <submittedName>
        <fullName evidence="4">Ketoacyl-ACP synthase III family protein</fullName>
    </submittedName>
</protein>
<feature type="domain" description="Beta-ketoacyl-[acyl-carrier-protein] synthase III C-terminal" evidence="3">
    <location>
        <begin position="239"/>
        <end position="329"/>
    </location>
</feature>
<dbReference type="GO" id="GO:0016746">
    <property type="term" value="F:acyltransferase activity"/>
    <property type="evidence" value="ECO:0007669"/>
    <property type="project" value="UniProtKB-KW"/>
</dbReference>
<reference evidence="4 5" key="1">
    <citation type="submission" date="2020-08" db="EMBL/GenBank/DDBJ databases">
        <title>Amycolatopsis sp. nov. DR6-1 isolated from Dendrobium heterocarpum.</title>
        <authorList>
            <person name="Tedsree N."/>
            <person name="Kuncharoen N."/>
            <person name="Likhitwitayawuid K."/>
            <person name="Tanasupawat S."/>
        </authorList>
    </citation>
    <scope>NUCLEOTIDE SEQUENCE [LARGE SCALE GENOMIC DNA]</scope>
    <source>
        <strain evidence="4 5">DR6-1</strain>
    </source>
</reference>
<dbReference type="Gene3D" id="3.40.47.10">
    <property type="match status" value="2"/>
</dbReference>
<keyword evidence="1" id="KW-0808">Transferase</keyword>
<evidence type="ECO:0000313" key="4">
    <source>
        <dbReference type="EMBL" id="MBB1158187.1"/>
    </source>
</evidence>
<keyword evidence="5" id="KW-1185">Reference proteome</keyword>
<dbReference type="CDD" id="cd00827">
    <property type="entry name" value="init_cond_enzymes"/>
    <property type="match status" value="1"/>
</dbReference>
<evidence type="ECO:0000256" key="2">
    <source>
        <dbReference type="ARBA" id="ARBA00023315"/>
    </source>
</evidence>
<dbReference type="SUPFAM" id="SSF53901">
    <property type="entry name" value="Thiolase-like"/>
    <property type="match status" value="1"/>
</dbReference>
<dbReference type="PANTHER" id="PTHR34069:SF2">
    <property type="entry name" value="BETA-KETOACYL-[ACYL-CARRIER-PROTEIN] SYNTHASE III"/>
    <property type="match status" value="1"/>
</dbReference>
<dbReference type="RefSeq" id="WP_182894935.1">
    <property type="nucleotide sequence ID" value="NZ_JACGZW010000012.1"/>
</dbReference>
<evidence type="ECO:0000313" key="5">
    <source>
        <dbReference type="Proteomes" id="UP000526734"/>
    </source>
</evidence>
<organism evidence="4 5">
    <name type="scientific">Amycolatopsis dendrobii</name>
    <dbReference type="NCBI Taxonomy" id="2760662"/>
    <lineage>
        <taxon>Bacteria</taxon>
        <taxon>Bacillati</taxon>
        <taxon>Actinomycetota</taxon>
        <taxon>Actinomycetes</taxon>
        <taxon>Pseudonocardiales</taxon>
        <taxon>Pseudonocardiaceae</taxon>
        <taxon>Amycolatopsis</taxon>
    </lineage>
</organism>
<evidence type="ECO:0000259" key="3">
    <source>
        <dbReference type="Pfam" id="PF08541"/>
    </source>
</evidence>
<comment type="caution">
    <text evidence="4">The sequence shown here is derived from an EMBL/GenBank/DDBJ whole genome shotgun (WGS) entry which is preliminary data.</text>
</comment>
<keyword evidence="2" id="KW-0012">Acyltransferase</keyword>
<dbReference type="Pfam" id="PF08541">
    <property type="entry name" value="ACP_syn_III_C"/>
    <property type="match status" value="1"/>
</dbReference>
<sequence length="340" mass="36117">MISCPLYVAGVGTCLPDRETAEEAVAANRYDAESAQTDGVLSACVETERYPAEMAAIAGRGALAMAAGRDFGTVRAVFHSYVDYQGAHYWQAAPYVALHTVGRDVPSFDVVQECNGAMGALELGRRFVTGPDDAVLVTTGDRFDSPWVRRWYGDQSVLADGGSALLLSGSGGFARILSLSTMADNSLEGEARGGGFAGAQQPPVDFDAMRKQFHAKDLPMLEHYGRMAKLFGASLHRVLDEAGVTAADLAFAIPVVTTAARAADIADRFLGIPLDRTNWEFGRTTGHLGTGDQFAGLHHLISTGRARKGDRILLLGGGTGYTITSAVLEMVEDSPDPERA</sequence>
<gene>
    <name evidence="4" type="ORF">H4281_34010</name>
</gene>
<dbReference type="InterPro" id="IPR013747">
    <property type="entry name" value="ACP_syn_III_C"/>
</dbReference>
<proteinExistence type="predicted"/>
<dbReference type="AlphaFoldDB" id="A0A7W3ZEM1"/>
<dbReference type="EMBL" id="JACGZW010000012">
    <property type="protein sequence ID" value="MBB1158187.1"/>
    <property type="molecule type" value="Genomic_DNA"/>
</dbReference>
<dbReference type="InterPro" id="IPR016039">
    <property type="entry name" value="Thiolase-like"/>
</dbReference>
<evidence type="ECO:0000256" key="1">
    <source>
        <dbReference type="ARBA" id="ARBA00022679"/>
    </source>
</evidence>
<dbReference type="GO" id="GO:0044550">
    <property type="term" value="P:secondary metabolite biosynthetic process"/>
    <property type="evidence" value="ECO:0007669"/>
    <property type="project" value="TreeGrafter"/>
</dbReference>
<dbReference type="Proteomes" id="UP000526734">
    <property type="component" value="Unassembled WGS sequence"/>
</dbReference>
<name>A0A7W3ZEM1_9PSEU</name>